<feature type="transmembrane region" description="Helical" evidence="1">
    <location>
        <begin position="301"/>
        <end position="323"/>
    </location>
</feature>
<comment type="caution">
    <text evidence="3">The sequence shown here is derived from an EMBL/GenBank/DDBJ whole genome shotgun (WGS) entry which is preliminary data.</text>
</comment>
<dbReference type="InterPro" id="IPR011701">
    <property type="entry name" value="MFS"/>
</dbReference>
<accession>A0A0F9U4A8</accession>
<dbReference type="EMBL" id="LAZR01001219">
    <property type="protein sequence ID" value="KKN48468.1"/>
    <property type="molecule type" value="Genomic_DNA"/>
</dbReference>
<dbReference type="PANTHER" id="PTHR23526">
    <property type="entry name" value="INTEGRAL MEMBRANE TRANSPORT PROTEIN-RELATED"/>
    <property type="match status" value="1"/>
</dbReference>
<protein>
    <recommendedName>
        <fullName evidence="2">Major facilitator superfamily (MFS) profile domain-containing protein</fullName>
    </recommendedName>
</protein>
<name>A0A0F9U4A8_9ZZZZ</name>
<feature type="transmembrane region" description="Helical" evidence="1">
    <location>
        <begin position="224"/>
        <end position="241"/>
    </location>
</feature>
<dbReference type="Gene3D" id="1.20.1250.20">
    <property type="entry name" value="MFS general substrate transporter like domains"/>
    <property type="match status" value="2"/>
</dbReference>
<evidence type="ECO:0000313" key="3">
    <source>
        <dbReference type="EMBL" id="KKN48468.1"/>
    </source>
</evidence>
<evidence type="ECO:0000256" key="1">
    <source>
        <dbReference type="SAM" id="Phobius"/>
    </source>
</evidence>
<feature type="transmembrane region" description="Helical" evidence="1">
    <location>
        <begin position="335"/>
        <end position="360"/>
    </location>
</feature>
<dbReference type="GO" id="GO:0022857">
    <property type="term" value="F:transmembrane transporter activity"/>
    <property type="evidence" value="ECO:0007669"/>
    <property type="project" value="InterPro"/>
</dbReference>
<feature type="transmembrane region" description="Helical" evidence="1">
    <location>
        <begin position="96"/>
        <end position="120"/>
    </location>
</feature>
<dbReference type="PROSITE" id="PS50850">
    <property type="entry name" value="MFS"/>
    <property type="match status" value="1"/>
</dbReference>
<feature type="transmembrane region" description="Helical" evidence="1">
    <location>
        <begin position="7"/>
        <end position="29"/>
    </location>
</feature>
<dbReference type="InterPro" id="IPR036259">
    <property type="entry name" value="MFS_trans_sf"/>
</dbReference>
<gene>
    <name evidence="3" type="ORF">LCGC14_0652600</name>
</gene>
<keyword evidence="1" id="KW-1133">Transmembrane helix</keyword>
<feature type="transmembrane region" description="Helical" evidence="1">
    <location>
        <begin position="41"/>
        <end position="61"/>
    </location>
</feature>
<feature type="transmembrane region" description="Helical" evidence="1">
    <location>
        <begin position="160"/>
        <end position="178"/>
    </location>
</feature>
<dbReference type="Pfam" id="PF07690">
    <property type="entry name" value="MFS_1"/>
    <property type="match status" value="2"/>
</dbReference>
<feature type="transmembrane region" description="Helical" evidence="1">
    <location>
        <begin position="366"/>
        <end position="384"/>
    </location>
</feature>
<dbReference type="PANTHER" id="PTHR23526:SF2">
    <property type="entry name" value="MAJOR FACILITATOR SUPERFAMILY (MFS) PROFILE DOMAIN-CONTAINING PROTEIN"/>
    <property type="match status" value="1"/>
</dbReference>
<dbReference type="SUPFAM" id="SSF103473">
    <property type="entry name" value="MFS general substrate transporter"/>
    <property type="match status" value="1"/>
</dbReference>
<feature type="transmembrane region" description="Helical" evidence="1">
    <location>
        <begin position="247"/>
        <end position="265"/>
    </location>
</feature>
<sequence length="404" mass="45828">MIISKKSIILILISVLITNTVGLGTITYFAKYLDYLDTKRALIQLIVSITPLTAFIFPLLFGFFSDKIQNRSLFLIFGTIGLSFSSLMLLSTQNLIVIIMLLFLFGASMASTNLSLALYVELVEDDQKLISYFNAVTVAGWFLGSQFGGIFIDVYGIDKIFLFGLLVSLPNIIIVVFIKEHRSLILERYNSEVDLNKNGLNTSILEEEGLISFSIYPSLFLRNFSIKSILPILVIIMGFYISGVTEIGFLMGVNFLFQFFQMLLMGKVIKNTNIKSFIIIGYLLSAISVFGYIISTNFWSFLFFQLLVSFSYSMHWAAILQYIAQNTTPENKARYMSYVNASVFSGSFVGGLFFALLLFFNPDYYVAMYFLIIFPVISTFIILFKFKSNEKIIRNSKKDINSEL</sequence>
<organism evidence="3">
    <name type="scientific">marine sediment metagenome</name>
    <dbReference type="NCBI Taxonomy" id="412755"/>
    <lineage>
        <taxon>unclassified sequences</taxon>
        <taxon>metagenomes</taxon>
        <taxon>ecological metagenomes</taxon>
    </lineage>
</organism>
<keyword evidence="1" id="KW-0472">Membrane</keyword>
<reference evidence="3" key="1">
    <citation type="journal article" date="2015" name="Nature">
        <title>Complex archaea that bridge the gap between prokaryotes and eukaryotes.</title>
        <authorList>
            <person name="Spang A."/>
            <person name="Saw J.H."/>
            <person name="Jorgensen S.L."/>
            <person name="Zaremba-Niedzwiedzka K."/>
            <person name="Martijn J."/>
            <person name="Lind A.E."/>
            <person name="van Eijk R."/>
            <person name="Schleper C."/>
            <person name="Guy L."/>
            <person name="Ettema T.J."/>
        </authorList>
    </citation>
    <scope>NUCLEOTIDE SEQUENCE</scope>
</reference>
<feature type="transmembrane region" description="Helical" evidence="1">
    <location>
        <begin position="277"/>
        <end position="295"/>
    </location>
</feature>
<feature type="transmembrane region" description="Helical" evidence="1">
    <location>
        <begin position="73"/>
        <end position="90"/>
    </location>
</feature>
<feature type="domain" description="Major facilitator superfamily (MFS) profile" evidence="2">
    <location>
        <begin position="1"/>
        <end position="390"/>
    </location>
</feature>
<feature type="transmembrane region" description="Helical" evidence="1">
    <location>
        <begin position="132"/>
        <end position="154"/>
    </location>
</feature>
<dbReference type="InterPro" id="IPR020846">
    <property type="entry name" value="MFS_dom"/>
</dbReference>
<proteinExistence type="predicted"/>
<keyword evidence="1" id="KW-0812">Transmembrane</keyword>
<evidence type="ECO:0000259" key="2">
    <source>
        <dbReference type="PROSITE" id="PS50850"/>
    </source>
</evidence>
<dbReference type="InterPro" id="IPR052528">
    <property type="entry name" value="Sugar_transport-like"/>
</dbReference>
<dbReference type="AlphaFoldDB" id="A0A0F9U4A8"/>